<name>A0A9W9R1C0_PENBR</name>
<gene>
    <name evidence="2" type="ORF">N7452_000906</name>
</gene>
<organism evidence="2 3">
    <name type="scientific">Penicillium brevicompactum</name>
    <dbReference type="NCBI Taxonomy" id="5074"/>
    <lineage>
        <taxon>Eukaryota</taxon>
        <taxon>Fungi</taxon>
        <taxon>Dikarya</taxon>
        <taxon>Ascomycota</taxon>
        <taxon>Pezizomycotina</taxon>
        <taxon>Eurotiomycetes</taxon>
        <taxon>Eurotiomycetidae</taxon>
        <taxon>Eurotiales</taxon>
        <taxon>Aspergillaceae</taxon>
        <taxon>Penicillium</taxon>
    </lineage>
</organism>
<feature type="compositionally biased region" description="Low complexity" evidence="1">
    <location>
        <begin position="97"/>
        <end position="106"/>
    </location>
</feature>
<dbReference type="EMBL" id="JAPZBQ010000001">
    <property type="protein sequence ID" value="KAJ5351932.1"/>
    <property type="molecule type" value="Genomic_DNA"/>
</dbReference>
<reference evidence="2" key="1">
    <citation type="submission" date="2022-12" db="EMBL/GenBank/DDBJ databases">
        <authorList>
            <person name="Petersen C."/>
        </authorList>
    </citation>
    <scope>NUCLEOTIDE SEQUENCE</scope>
    <source>
        <strain evidence="2">IBT 35673</strain>
    </source>
</reference>
<dbReference type="AlphaFoldDB" id="A0A9W9R1C0"/>
<sequence>MAHAIQIATTVFNPSATFADMEKHNEEGPLNAEGDTVSNGGNAETPSDFATLLKEIEARCNTQTREIKKWLAYTERFKRSIIETLEQMETTITLQTPRSPRSPSSPHSALSITPT</sequence>
<proteinExistence type="predicted"/>
<dbReference type="Proteomes" id="UP001147695">
    <property type="component" value="Unassembled WGS sequence"/>
</dbReference>
<reference evidence="2" key="2">
    <citation type="journal article" date="2023" name="IMA Fungus">
        <title>Comparative genomic study of the Penicillium genus elucidates a diverse pangenome and 15 lateral gene transfer events.</title>
        <authorList>
            <person name="Petersen C."/>
            <person name="Sorensen T."/>
            <person name="Nielsen M.R."/>
            <person name="Sondergaard T.E."/>
            <person name="Sorensen J.L."/>
            <person name="Fitzpatrick D.A."/>
            <person name="Frisvad J.C."/>
            <person name="Nielsen K.L."/>
        </authorList>
    </citation>
    <scope>NUCLEOTIDE SEQUENCE</scope>
    <source>
        <strain evidence="2">IBT 35673</strain>
    </source>
</reference>
<accession>A0A9W9R1C0</accession>
<feature type="compositionally biased region" description="Polar residues" evidence="1">
    <location>
        <begin position="36"/>
        <end position="45"/>
    </location>
</feature>
<protein>
    <submittedName>
        <fullName evidence="2">Uncharacterized protein</fullName>
    </submittedName>
</protein>
<evidence type="ECO:0000313" key="2">
    <source>
        <dbReference type="EMBL" id="KAJ5351932.1"/>
    </source>
</evidence>
<feature type="region of interest" description="Disordered" evidence="1">
    <location>
        <begin position="91"/>
        <end position="115"/>
    </location>
</feature>
<feature type="region of interest" description="Disordered" evidence="1">
    <location>
        <begin position="23"/>
        <end position="46"/>
    </location>
</feature>
<comment type="caution">
    <text evidence="2">The sequence shown here is derived from an EMBL/GenBank/DDBJ whole genome shotgun (WGS) entry which is preliminary data.</text>
</comment>
<evidence type="ECO:0000256" key="1">
    <source>
        <dbReference type="SAM" id="MobiDB-lite"/>
    </source>
</evidence>
<evidence type="ECO:0000313" key="3">
    <source>
        <dbReference type="Proteomes" id="UP001147695"/>
    </source>
</evidence>